<proteinExistence type="predicted"/>
<accession>A0A2A2F7L7</accession>
<reference evidence="2 3" key="1">
    <citation type="submission" date="2017-08" db="EMBL/GenBank/DDBJ databases">
        <title>Halovibrio sewagensis sp. nov., isolated from wastewater of high salinity.</title>
        <authorList>
            <person name="Dong X."/>
            <person name="Zhang G."/>
        </authorList>
    </citation>
    <scope>NUCLEOTIDE SEQUENCE [LARGE SCALE GENOMIC DNA]</scope>
    <source>
        <strain evidence="2 3">YL5-2</strain>
    </source>
</reference>
<evidence type="ECO:0000313" key="2">
    <source>
        <dbReference type="EMBL" id="PAU81426.1"/>
    </source>
</evidence>
<protein>
    <submittedName>
        <fullName evidence="2">IS5/IS1182 family transposase</fullName>
    </submittedName>
</protein>
<gene>
    <name evidence="2" type="ORF">CK501_04810</name>
    <name evidence="1" type="ORF">CK501_16225</name>
</gene>
<comment type="caution">
    <text evidence="2">The sequence shown here is derived from an EMBL/GenBank/DDBJ whole genome shotgun (WGS) entry which is preliminary data.</text>
</comment>
<dbReference type="AlphaFoldDB" id="A0A2A2F7L7"/>
<organism evidence="2 3">
    <name type="scientific">Halovibrio salipaludis</name>
    <dbReference type="NCBI Taxonomy" id="2032626"/>
    <lineage>
        <taxon>Bacteria</taxon>
        <taxon>Pseudomonadati</taxon>
        <taxon>Pseudomonadota</taxon>
        <taxon>Gammaproteobacteria</taxon>
        <taxon>Oceanospirillales</taxon>
        <taxon>Halomonadaceae</taxon>
        <taxon>Halovibrio</taxon>
    </lineage>
</organism>
<evidence type="ECO:0000313" key="1">
    <source>
        <dbReference type="EMBL" id="PAU75841.1"/>
    </source>
</evidence>
<dbReference type="EMBL" id="NSKD01000014">
    <property type="protein sequence ID" value="PAU75841.1"/>
    <property type="molecule type" value="Genomic_DNA"/>
</dbReference>
<dbReference type="Proteomes" id="UP000218896">
    <property type="component" value="Unassembled WGS sequence"/>
</dbReference>
<feature type="non-terminal residue" evidence="2">
    <location>
        <position position="59"/>
    </location>
</feature>
<sequence length="59" mass="6889">MGTTFRPYSPDQDLLLPPSLKEWLPEGHLAYFISDVVEELHLSDFYARYEGDGRRKSPF</sequence>
<keyword evidence="3" id="KW-1185">Reference proteome</keyword>
<evidence type="ECO:0000313" key="3">
    <source>
        <dbReference type="Proteomes" id="UP000218896"/>
    </source>
</evidence>
<name>A0A2A2F7L7_9GAMM</name>
<dbReference type="EMBL" id="NSKD01000002">
    <property type="protein sequence ID" value="PAU81426.1"/>
    <property type="molecule type" value="Genomic_DNA"/>
</dbReference>